<dbReference type="Gene3D" id="3.30.200.20">
    <property type="entry name" value="Phosphorylase Kinase, domain 1"/>
    <property type="match status" value="1"/>
</dbReference>
<evidence type="ECO:0000259" key="1">
    <source>
        <dbReference type="SMART" id="SM00220"/>
    </source>
</evidence>
<dbReference type="CDD" id="cd04791">
    <property type="entry name" value="LanC_SerThrkinase"/>
    <property type="match status" value="1"/>
</dbReference>
<reference evidence="2 3" key="1">
    <citation type="submission" date="2021-01" db="EMBL/GenBank/DDBJ databases">
        <title>Whole genome shotgun sequence of Planotetraspora kaengkrachanensis NBRC 104272.</title>
        <authorList>
            <person name="Komaki H."/>
            <person name="Tamura T."/>
        </authorList>
    </citation>
    <scope>NUCLEOTIDE SEQUENCE [LARGE SCALE GENOMIC DNA]</scope>
    <source>
        <strain evidence="2 3">NBRC 104272</strain>
    </source>
</reference>
<keyword evidence="2" id="KW-0418">Kinase</keyword>
<dbReference type="InterPro" id="IPR053524">
    <property type="entry name" value="Aerial_hyphae_peptide-synth"/>
</dbReference>
<comment type="caution">
    <text evidence="2">The sequence shown here is derived from an EMBL/GenBank/DDBJ whole genome shotgun (WGS) entry which is preliminary data.</text>
</comment>
<sequence>MCHIIGCARGPSLGAAGAGRPEMGRIVEKRYELYCLADPTFYDSPVAGPDDPGFDLAHRTVPGGWARTRQPGTVAYRPVASAPPGEGWKIHVSARVDEAPQVLEKVGQYCLDRELAFTFVRTRPILHLNNAEHAAPGSSGTFIVVYPADEEELDRALAELGDLLAGHRGPAVPGGLRCGGGPLYVRHDPAAEDGRVRFSRQDGAGSADLPEEAFAPPSHVTPPACLLPFMTARDRPPAADVPYRLEKVLRRANGVVVHLASDSRTGEPVLLKEAHPHAGLDGNGTDAVARLSHERQVLERLAGLGVAPELRAYFTLGDRHFLATDFVPGEPLSEVFAARHPLGGAREAELDGYVEWATEICAAVEDAVMKIHMNGLVLGDLGMSAFMVRPDGGVTLVGVGGARPVLEAVGTGLAGSGFGAPAGAVGFDVDRFALACLRFALFLPLTELFLIDRGKAPELAEAICRTFPLKEGFLRPAVRIVGGGETRDAPPLDDWRQMRSSMARAILASATPERADRLFPGDIAQFESGGLGFAHGAAGVLYALHVTGAGRYPDHEEWLLSRALNGARGARPGFYDGAHGIAHTLANLGHHQAALELVDAAGRGRPAAPGTDLYGGLAGIGLNQIYLGELDRALGSAGMAADRLAGGPPGGTGLMHGASGPALLFLRLYEKTGDVQWLDQADRSLRLDLGRCAVQADGSLRVTEGGRVLAGLDRGSVGISWVLGEFLRYRADPELSAARQRLDRAARSLFHRQPGLFTGRAGALAYLCRDRAGGWGLEDPEAGRQLAALSWHSMTYQGHLAFPGEHLLRLSMDLATGTAGVLLAVGAALHGEPVGLPFLSGAITATRPDAAMETSRAEHG</sequence>
<dbReference type="AlphaFoldDB" id="A0A8J3PW63"/>
<dbReference type="GO" id="GO:0004674">
    <property type="term" value="F:protein serine/threonine kinase activity"/>
    <property type="evidence" value="ECO:0007669"/>
    <property type="project" value="UniProtKB-KW"/>
</dbReference>
<dbReference type="SMART" id="SM01260">
    <property type="entry name" value="LANC_like"/>
    <property type="match status" value="1"/>
</dbReference>
<dbReference type="NCBIfam" id="NF038151">
    <property type="entry name" value="lanthi_synth_III"/>
    <property type="match status" value="1"/>
</dbReference>
<dbReference type="Pfam" id="PF25816">
    <property type="entry name" value="RamC_N"/>
    <property type="match status" value="1"/>
</dbReference>
<evidence type="ECO:0000313" key="2">
    <source>
        <dbReference type="EMBL" id="GIG82178.1"/>
    </source>
</evidence>
<dbReference type="SUPFAM" id="SSF158745">
    <property type="entry name" value="LanC-like"/>
    <property type="match status" value="1"/>
</dbReference>
<gene>
    <name evidence="2" type="ORF">Pka01_53050</name>
</gene>
<evidence type="ECO:0000313" key="3">
    <source>
        <dbReference type="Proteomes" id="UP000630097"/>
    </source>
</evidence>
<proteinExistence type="predicted"/>
<dbReference type="SUPFAM" id="SSF56112">
    <property type="entry name" value="Protein kinase-like (PK-like)"/>
    <property type="match status" value="1"/>
</dbReference>
<dbReference type="Gene3D" id="1.10.510.10">
    <property type="entry name" value="Transferase(Phosphotransferase) domain 1"/>
    <property type="match status" value="1"/>
</dbReference>
<organism evidence="2 3">
    <name type="scientific">Planotetraspora kaengkrachanensis</name>
    <dbReference type="NCBI Taxonomy" id="575193"/>
    <lineage>
        <taxon>Bacteria</taxon>
        <taxon>Bacillati</taxon>
        <taxon>Actinomycetota</taxon>
        <taxon>Actinomycetes</taxon>
        <taxon>Streptosporangiales</taxon>
        <taxon>Streptosporangiaceae</taxon>
        <taxon>Planotetraspora</taxon>
    </lineage>
</organism>
<dbReference type="EMBL" id="BONV01000028">
    <property type="protein sequence ID" value="GIG82178.1"/>
    <property type="molecule type" value="Genomic_DNA"/>
</dbReference>
<accession>A0A8J3PW63</accession>
<dbReference type="InterPro" id="IPR011009">
    <property type="entry name" value="Kinase-like_dom_sf"/>
</dbReference>
<dbReference type="GO" id="GO:0031179">
    <property type="term" value="P:peptide modification"/>
    <property type="evidence" value="ECO:0007669"/>
    <property type="project" value="InterPro"/>
</dbReference>
<protein>
    <submittedName>
        <fullName evidence="2">Serine/threonine protein kinase</fullName>
    </submittedName>
</protein>
<dbReference type="InterPro" id="IPR007822">
    <property type="entry name" value="LANC-like"/>
</dbReference>
<dbReference type="InterPro" id="IPR057929">
    <property type="entry name" value="RamC_N"/>
</dbReference>
<name>A0A8J3PW63_9ACTN</name>
<keyword evidence="2" id="KW-0808">Transferase</keyword>
<dbReference type="Gene3D" id="1.50.10.20">
    <property type="match status" value="1"/>
</dbReference>
<dbReference type="InterPro" id="IPR000719">
    <property type="entry name" value="Prot_kinase_dom"/>
</dbReference>
<feature type="domain" description="Protein kinase" evidence="1">
    <location>
        <begin position="243"/>
        <end position="526"/>
    </location>
</feature>
<dbReference type="GO" id="GO:0005524">
    <property type="term" value="F:ATP binding"/>
    <property type="evidence" value="ECO:0007669"/>
    <property type="project" value="InterPro"/>
</dbReference>
<dbReference type="InterPro" id="IPR058053">
    <property type="entry name" value="RamC_C"/>
</dbReference>
<keyword evidence="2" id="KW-0723">Serine/threonine-protein kinase</keyword>
<keyword evidence="3" id="KW-1185">Reference proteome</keyword>
<dbReference type="SMART" id="SM00220">
    <property type="entry name" value="S_TKc"/>
    <property type="match status" value="1"/>
</dbReference>
<dbReference type="Proteomes" id="UP000630097">
    <property type="component" value="Unassembled WGS sequence"/>
</dbReference>